<feature type="domain" description="YheO-like" evidence="1">
    <location>
        <begin position="9"/>
        <end position="116"/>
    </location>
</feature>
<protein>
    <submittedName>
        <fullName evidence="3">DNA repair protein RecN</fullName>
    </submittedName>
</protein>
<dbReference type="STRING" id="32024.GCA_000788295_01386"/>
<proteinExistence type="predicted"/>
<dbReference type="InterPro" id="IPR039445">
    <property type="entry name" value="DauR-like_HTH"/>
</dbReference>
<dbReference type="EMBL" id="UFVD01000001">
    <property type="protein sequence ID" value="SUX10953.1"/>
    <property type="molecule type" value="Genomic_DNA"/>
</dbReference>
<dbReference type="InterPro" id="IPR013559">
    <property type="entry name" value="YheO"/>
</dbReference>
<accession>A0A381DJT0</accession>
<dbReference type="Proteomes" id="UP000254920">
    <property type="component" value="Unassembled WGS sequence"/>
</dbReference>
<organism evidence="3 4">
    <name type="scientific">Campylobacter sputorum subsp. sputorum</name>
    <dbReference type="NCBI Taxonomy" id="32024"/>
    <lineage>
        <taxon>Bacteria</taxon>
        <taxon>Pseudomonadati</taxon>
        <taxon>Campylobacterota</taxon>
        <taxon>Epsilonproteobacteria</taxon>
        <taxon>Campylobacterales</taxon>
        <taxon>Campylobacteraceae</taxon>
        <taxon>Campylobacter</taxon>
    </lineage>
</organism>
<dbReference type="InterPro" id="IPR039446">
    <property type="entry name" value="DauR-like"/>
</dbReference>
<dbReference type="PANTHER" id="PTHR35568:SF1">
    <property type="entry name" value="TRANSCRIPTIONAL REGULATOR DAUR"/>
    <property type="match status" value="1"/>
</dbReference>
<dbReference type="PANTHER" id="PTHR35568">
    <property type="entry name" value="TRANSCRIPTIONAL REGULATOR DAUR"/>
    <property type="match status" value="1"/>
</dbReference>
<evidence type="ECO:0000313" key="3">
    <source>
        <dbReference type="EMBL" id="SUX10953.1"/>
    </source>
</evidence>
<dbReference type="RefSeq" id="WP_089181742.1">
    <property type="nucleotide sequence ID" value="NZ_CP043427.1"/>
</dbReference>
<dbReference type="AlphaFoldDB" id="A0A381DJT0"/>
<name>A0A381DJT0_9BACT</name>
<reference evidence="3 4" key="1">
    <citation type="submission" date="2018-06" db="EMBL/GenBank/DDBJ databases">
        <authorList>
            <consortium name="Pathogen Informatics"/>
            <person name="Doyle S."/>
        </authorList>
    </citation>
    <scope>NUCLEOTIDE SEQUENCE [LARGE SCALE GENOMIC DNA]</scope>
    <source>
        <strain evidence="3 4">NCTC12475</strain>
    </source>
</reference>
<evidence type="ECO:0000259" key="1">
    <source>
        <dbReference type="Pfam" id="PF08348"/>
    </source>
</evidence>
<evidence type="ECO:0000313" key="4">
    <source>
        <dbReference type="Proteomes" id="UP000254920"/>
    </source>
</evidence>
<feature type="domain" description="Transcriptional regulator DauR-like HTH" evidence="2">
    <location>
        <begin position="147"/>
        <end position="207"/>
    </location>
</feature>
<dbReference type="GeneID" id="93089824"/>
<evidence type="ECO:0000259" key="2">
    <source>
        <dbReference type="Pfam" id="PF13309"/>
    </source>
</evidence>
<dbReference type="Pfam" id="PF08348">
    <property type="entry name" value="PAS_6"/>
    <property type="match status" value="1"/>
</dbReference>
<dbReference type="Pfam" id="PF13309">
    <property type="entry name" value="HTH_22"/>
    <property type="match status" value="1"/>
</dbReference>
<keyword evidence="4" id="KW-1185">Reference proteome</keyword>
<gene>
    <name evidence="3" type="ORF">NCTC12475_01166</name>
</gene>
<dbReference type="OrthoDB" id="9796595at2"/>
<sequence length="216" mass="24480">MDKNLKNIYIKFVNFLAEILGENYEIVLHDISEEGSKIVAIKNSHISGRNINSPMTGFALELIQSKRYLECDYLTNYKATTRLNLGISGSTFFIKNGDKLEGMLCINYDGSKYAKIVNEILSLGNINPFLDPKMFMEDAVEQLSDSIDEIIENILSIKSSDTKDLKPKQKSQCISKLYEKGIFNIKNAIPAVAKYLNLSEPSVYRYLQKIQTSKNL</sequence>